<feature type="region of interest" description="Disordered" evidence="1">
    <location>
        <begin position="1"/>
        <end position="25"/>
    </location>
</feature>
<reference evidence="3" key="1">
    <citation type="journal article" date="2019" name="Int. J. Syst. Evol. Microbiol.">
        <title>The Global Catalogue of Microorganisms (GCM) 10K type strain sequencing project: providing services to taxonomists for standard genome sequencing and annotation.</title>
        <authorList>
            <consortium name="The Broad Institute Genomics Platform"/>
            <consortium name="The Broad Institute Genome Sequencing Center for Infectious Disease"/>
            <person name="Wu L."/>
            <person name="Ma J."/>
        </authorList>
    </citation>
    <scope>NUCLEOTIDE SEQUENCE [LARGE SCALE GENOMIC DNA]</scope>
    <source>
        <strain evidence="3">JCM 17939</strain>
    </source>
</reference>
<gene>
    <name evidence="2" type="ORF">GCM10023196_003980</name>
</gene>
<protein>
    <submittedName>
        <fullName evidence="2">Uncharacterized protein</fullName>
    </submittedName>
</protein>
<proteinExistence type="predicted"/>
<evidence type="ECO:0000256" key="1">
    <source>
        <dbReference type="SAM" id="MobiDB-lite"/>
    </source>
</evidence>
<name>A0ABP8TZK6_9ACTN</name>
<evidence type="ECO:0000313" key="2">
    <source>
        <dbReference type="EMBL" id="GAA4620349.1"/>
    </source>
</evidence>
<dbReference type="EMBL" id="BAABHK010000001">
    <property type="protein sequence ID" value="GAA4620349.1"/>
    <property type="molecule type" value="Genomic_DNA"/>
</dbReference>
<accession>A0ABP8TZK6</accession>
<evidence type="ECO:0000313" key="3">
    <source>
        <dbReference type="Proteomes" id="UP001501442"/>
    </source>
</evidence>
<organism evidence="2 3">
    <name type="scientific">Actinoallomurus vinaceus</name>
    <dbReference type="NCBI Taxonomy" id="1080074"/>
    <lineage>
        <taxon>Bacteria</taxon>
        <taxon>Bacillati</taxon>
        <taxon>Actinomycetota</taxon>
        <taxon>Actinomycetes</taxon>
        <taxon>Streptosporangiales</taxon>
        <taxon>Thermomonosporaceae</taxon>
        <taxon>Actinoallomurus</taxon>
    </lineage>
</organism>
<keyword evidence="3" id="KW-1185">Reference proteome</keyword>
<dbReference type="Proteomes" id="UP001501442">
    <property type="component" value="Unassembled WGS sequence"/>
</dbReference>
<comment type="caution">
    <text evidence="2">The sequence shown here is derived from an EMBL/GenBank/DDBJ whole genome shotgun (WGS) entry which is preliminary data.</text>
</comment>
<sequence length="105" mass="11837">MVAAATVLTPLRAATTPRPSGGTYTAPSATSRFDWRLDWTGEAFVQSLPELRRQLQFSGLDPSEQGDPRARPEEQFRAIGVLAVADRDHSLVLTWYFRHWLTPLR</sequence>